<dbReference type="SUPFAM" id="SSF103473">
    <property type="entry name" value="MFS general substrate transporter"/>
    <property type="match status" value="1"/>
</dbReference>
<comment type="caution">
    <text evidence="2">The sequence shown here is derived from an EMBL/GenBank/DDBJ whole genome shotgun (WGS) entry which is preliminary data.</text>
</comment>
<feature type="transmembrane region" description="Helical" evidence="1">
    <location>
        <begin position="376"/>
        <end position="395"/>
    </location>
</feature>
<evidence type="ECO:0000313" key="2">
    <source>
        <dbReference type="EMBL" id="PUA79396.1"/>
    </source>
</evidence>
<accession>A0A2R7YTL1</accession>
<feature type="transmembrane region" description="Helical" evidence="1">
    <location>
        <begin position="218"/>
        <end position="240"/>
    </location>
</feature>
<feature type="transmembrane region" description="Helical" evidence="1">
    <location>
        <begin position="111"/>
        <end position="131"/>
    </location>
</feature>
<dbReference type="InterPro" id="IPR052524">
    <property type="entry name" value="MFS_Cyanate_Porter"/>
</dbReference>
<name>A0A2R7YTL1_9ACTN</name>
<evidence type="ECO:0000313" key="3">
    <source>
        <dbReference type="Proteomes" id="UP000244867"/>
    </source>
</evidence>
<dbReference type="InterPro" id="IPR036259">
    <property type="entry name" value="MFS_trans_sf"/>
</dbReference>
<keyword evidence="1" id="KW-1133">Transmembrane helix</keyword>
<dbReference type="InterPro" id="IPR011701">
    <property type="entry name" value="MFS"/>
</dbReference>
<sequence length="409" mass="41735">MRTPAPSRPRGRTAGAGVRTGVAFVAVVLVAVNLRPGASSVGPVLEEVTTGLGTGSGVAGVLTGLPGLCFGLVGAIAVTIARRVGTTTGIAAGITLAATALLLRGLTDTSWLFLVLSTLALAGMAVGNVLVPAWIKAHASSDTVLLPTVYGTSLIVGGTIGSALTAPVEAQVGWSRALAMWGLVALLAVPVWAWLALRERSPSPGGTASAVATPGGRIFHSPTAVAMATLFGVQSMHAYVQFGWLPQIYRDAGLSASSAGAMQAMLTAFGIVGALLMPTVIARSRTLAPWMIAFGAALLLGYAGLLVDPATLPWLWALLLGFSGFAFPATIAMLTARTRDHRVTARLSGFVQPAGYLFAAVGPVVVGLIHSATGSWTVPLVLLAATVVPFTWAGLRVSRPVYVDDELAS</sequence>
<feature type="transmembrane region" description="Helical" evidence="1">
    <location>
        <begin position="260"/>
        <end position="280"/>
    </location>
</feature>
<dbReference type="Pfam" id="PF07690">
    <property type="entry name" value="MFS_1"/>
    <property type="match status" value="1"/>
</dbReference>
<keyword evidence="1" id="KW-0812">Transmembrane</keyword>
<protein>
    <submittedName>
        <fullName evidence="2">MFS transporter</fullName>
    </submittedName>
</protein>
<feature type="transmembrane region" description="Helical" evidence="1">
    <location>
        <begin position="58"/>
        <end position="81"/>
    </location>
</feature>
<feature type="transmembrane region" description="Helical" evidence="1">
    <location>
        <begin position="143"/>
        <end position="166"/>
    </location>
</feature>
<proteinExistence type="predicted"/>
<dbReference type="GO" id="GO:0022857">
    <property type="term" value="F:transmembrane transporter activity"/>
    <property type="evidence" value="ECO:0007669"/>
    <property type="project" value="InterPro"/>
</dbReference>
<feature type="transmembrane region" description="Helical" evidence="1">
    <location>
        <begin position="313"/>
        <end position="335"/>
    </location>
</feature>
<dbReference type="OrthoDB" id="5317164at2"/>
<reference evidence="2 3" key="1">
    <citation type="submission" date="2018-03" db="EMBL/GenBank/DDBJ databases">
        <authorList>
            <person name="Keele B.F."/>
        </authorList>
    </citation>
    <scope>NUCLEOTIDE SEQUENCE [LARGE SCALE GENOMIC DNA]</scope>
    <source>
        <strain evidence="2 3">IB-3</strain>
    </source>
</reference>
<feature type="transmembrane region" description="Helical" evidence="1">
    <location>
        <begin position="347"/>
        <end position="370"/>
    </location>
</feature>
<feature type="transmembrane region" description="Helical" evidence="1">
    <location>
        <begin position="287"/>
        <end position="307"/>
    </location>
</feature>
<feature type="transmembrane region" description="Helical" evidence="1">
    <location>
        <begin position="88"/>
        <end position="105"/>
    </location>
</feature>
<keyword evidence="3" id="KW-1185">Reference proteome</keyword>
<dbReference type="RefSeq" id="WP_108345967.1">
    <property type="nucleotide sequence ID" value="NZ_PYXZ01000010.1"/>
</dbReference>
<feature type="transmembrane region" description="Helical" evidence="1">
    <location>
        <begin position="21"/>
        <end position="38"/>
    </location>
</feature>
<dbReference type="AlphaFoldDB" id="A0A2R7YTL1"/>
<organism evidence="2 3">
    <name type="scientific">Nocardioides currus</name>
    <dbReference type="NCBI Taxonomy" id="2133958"/>
    <lineage>
        <taxon>Bacteria</taxon>
        <taxon>Bacillati</taxon>
        <taxon>Actinomycetota</taxon>
        <taxon>Actinomycetes</taxon>
        <taxon>Propionibacteriales</taxon>
        <taxon>Nocardioidaceae</taxon>
        <taxon>Nocardioides</taxon>
    </lineage>
</organism>
<feature type="transmembrane region" description="Helical" evidence="1">
    <location>
        <begin position="178"/>
        <end position="197"/>
    </location>
</feature>
<gene>
    <name evidence="2" type="ORF">C7S10_18635</name>
</gene>
<keyword evidence="1" id="KW-0472">Membrane</keyword>
<dbReference type="Gene3D" id="1.20.1250.20">
    <property type="entry name" value="MFS general substrate transporter like domains"/>
    <property type="match status" value="1"/>
</dbReference>
<dbReference type="PANTHER" id="PTHR23523:SF2">
    <property type="entry name" value="2-NITROIMIDAZOLE TRANSPORTER"/>
    <property type="match status" value="1"/>
</dbReference>
<dbReference type="PANTHER" id="PTHR23523">
    <property type="match status" value="1"/>
</dbReference>
<evidence type="ECO:0000256" key="1">
    <source>
        <dbReference type="SAM" id="Phobius"/>
    </source>
</evidence>
<dbReference type="Proteomes" id="UP000244867">
    <property type="component" value="Unassembled WGS sequence"/>
</dbReference>
<dbReference type="EMBL" id="PYXZ01000010">
    <property type="protein sequence ID" value="PUA79396.1"/>
    <property type="molecule type" value="Genomic_DNA"/>
</dbReference>